<dbReference type="EMBL" id="CP000697">
    <property type="protein sequence ID" value="ABQ31905.1"/>
    <property type="molecule type" value="Genomic_DNA"/>
</dbReference>
<dbReference type="Proteomes" id="UP000000245">
    <property type="component" value="Chromosome"/>
</dbReference>
<proteinExistence type="predicted"/>
<protein>
    <submittedName>
        <fullName evidence="1">Uncharacterized protein</fullName>
    </submittedName>
</protein>
<dbReference type="AlphaFoldDB" id="A5G223"/>
<dbReference type="HOGENOM" id="CLU_1912513_0_0_5"/>
<dbReference type="KEGG" id="acr:Acry_2714"/>
<dbReference type="RefSeq" id="WP_007424130.1">
    <property type="nucleotide sequence ID" value="NC_009484.1"/>
</dbReference>
<reference evidence="1 2" key="1">
    <citation type="submission" date="2007-05" db="EMBL/GenBank/DDBJ databases">
        <title>Complete sequence of chromosome of Acidiphilium cryptum JF-5.</title>
        <authorList>
            <consortium name="US DOE Joint Genome Institute"/>
            <person name="Copeland A."/>
            <person name="Lucas S."/>
            <person name="Lapidus A."/>
            <person name="Barry K."/>
            <person name="Detter J.C."/>
            <person name="Glavina del Rio T."/>
            <person name="Hammon N."/>
            <person name="Israni S."/>
            <person name="Dalin E."/>
            <person name="Tice H."/>
            <person name="Pitluck S."/>
            <person name="Sims D."/>
            <person name="Brettin T."/>
            <person name="Bruce D."/>
            <person name="Han C."/>
            <person name="Schmutz J."/>
            <person name="Larimer F."/>
            <person name="Land M."/>
            <person name="Hauser L."/>
            <person name="Kyrpides N."/>
            <person name="Kim E."/>
            <person name="Magnuson T."/>
            <person name="Richardson P."/>
        </authorList>
    </citation>
    <scope>NUCLEOTIDE SEQUENCE [LARGE SCALE GENOMIC DNA]</scope>
    <source>
        <strain evidence="1 2">JF-5</strain>
    </source>
</reference>
<sequence length="132" mass="14403">MAASDISHALPDETMNDIPTGMTMNELFAIIEAELVDLGAYAERMQEVLSPALVASPESSLCRQEAQMLDILTQRLQGLRTFMEHLRRGLPETWLVDPSRAARAVVLGTLAERLSGAKDVVPLPAAGEIELF</sequence>
<keyword evidence="2" id="KW-1185">Reference proteome</keyword>
<name>A5G223_ACICJ</name>
<evidence type="ECO:0000313" key="1">
    <source>
        <dbReference type="EMBL" id="ABQ31905.1"/>
    </source>
</evidence>
<organism evidence="1 2">
    <name type="scientific">Acidiphilium cryptum (strain JF-5)</name>
    <dbReference type="NCBI Taxonomy" id="349163"/>
    <lineage>
        <taxon>Bacteria</taxon>
        <taxon>Pseudomonadati</taxon>
        <taxon>Pseudomonadota</taxon>
        <taxon>Alphaproteobacteria</taxon>
        <taxon>Acetobacterales</taxon>
        <taxon>Acidocellaceae</taxon>
        <taxon>Acidiphilium</taxon>
    </lineage>
</organism>
<evidence type="ECO:0000313" key="2">
    <source>
        <dbReference type="Proteomes" id="UP000000245"/>
    </source>
</evidence>
<gene>
    <name evidence="1" type="ordered locus">Acry_2714</name>
</gene>
<accession>A5G223</accession>
<dbReference type="STRING" id="349163.Acry_2714"/>